<protein>
    <submittedName>
        <fullName evidence="1">Uncharacterized protein</fullName>
    </submittedName>
</protein>
<accession>A0A0E9SJI7</accession>
<reference evidence="1" key="1">
    <citation type="submission" date="2014-11" db="EMBL/GenBank/DDBJ databases">
        <authorList>
            <person name="Amaro Gonzalez C."/>
        </authorList>
    </citation>
    <scope>NUCLEOTIDE SEQUENCE</scope>
</reference>
<name>A0A0E9SJI7_ANGAN</name>
<sequence>MITLFHTNRFIGFHSEIISYISPPKLLAREKVFCAKTVSLEPPTTENSQRQHVHRFLNWPRSMAQNLTRQLIRKYYGISTSKR</sequence>
<reference evidence="1" key="2">
    <citation type="journal article" date="2015" name="Fish Shellfish Immunol.">
        <title>Early steps in the European eel (Anguilla anguilla)-Vibrio vulnificus interaction in the gills: Role of the RtxA13 toxin.</title>
        <authorList>
            <person name="Callol A."/>
            <person name="Pajuelo D."/>
            <person name="Ebbesson L."/>
            <person name="Teles M."/>
            <person name="MacKenzie S."/>
            <person name="Amaro C."/>
        </authorList>
    </citation>
    <scope>NUCLEOTIDE SEQUENCE</scope>
</reference>
<dbReference type="EMBL" id="GBXM01067757">
    <property type="protein sequence ID" value="JAH40820.1"/>
    <property type="molecule type" value="Transcribed_RNA"/>
</dbReference>
<evidence type="ECO:0000313" key="1">
    <source>
        <dbReference type="EMBL" id="JAH40820.1"/>
    </source>
</evidence>
<dbReference type="AlphaFoldDB" id="A0A0E9SJI7"/>
<organism evidence="1">
    <name type="scientific">Anguilla anguilla</name>
    <name type="common">European freshwater eel</name>
    <name type="synonym">Muraena anguilla</name>
    <dbReference type="NCBI Taxonomy" id="7936"/>
    <lineage>
        <taxon>Eukaryota</taxon>
        <taxon>Metazoa</taxon>
        <taxon>Chordata</taxon>
        <taxon>Craniata</taxon>
        <taxon>Vertebrata</taxon>
        <taxon>Euteleostomi</taxon>
        <taxon>Actinopterygii</taxon>
        <taxon>Neopterygii</taxon>
        <taxon>Teleostei</taxon>
        <taxon>Anguilliformes</taxon>
        <taxon>Anguillidae</taxon>
        <taxon>Anguilla</taxon>
    </lineage>
</organism>
<proteinExistence type="predicted"/>